<reference evidence="12 13" key="1">
    <citation type="submission" date="2015-07" db="EMBL/GenBank/DDBJ databases">
        <title>ATOL: Assembling a taxonomically balanced genome-scale reconstruction of the evolutionary history of the Enterobacteriaceae.</title>
        <authorList>
            <person name="Plunkett G.III."/>
            <person name="Neeno-Eckwall E.C."/>
            <person name="Glasner J.D."/>
            <person name="Perna N.T."/>
        </authorList>
    </citation>
    <scope>NUCLEOTIDE SEQUENCE [LARGE SCALE GENOMIC DNA]</scope>
    <source>
        <strain evidence="12 13">ATCC 35017</strain>
    </source>
</reference>
<dbReference type="FunFam" id="3.40.50.300:FF:000634">
    <property type="entry name" value="Molybdenum import ATP-binding protein ModC"/>
    <property type="match status" value="1"/>
</dbReference>
<dbReference type="Gene3D" id="3.40.50.300">
    <property type="entry name" value="P-loop containing nucleotide triphosphate hydrolases"/>
    <property type="match status" value="1"/>
</dbReference>
<keyword evidence="1" id="KW-0813">Transport</keyword>
<dbReference type="InterPro" id="IPR011868">
    <property type="entry name" value="ModC_ABC_ATP-bd"/>
</dbReference>
<gene>
    <name evidence="12" type="ORF">M992_2655</name>
</gene>
<evidence type="ECO:0000256" key="6">
    <source>
        <dbReference type="ARBA" id="ARBA00022840"/>
    </source>
</evidence>
<dbReference type="GO" id="GO:0140359">
    <property type="term" value="F:ABC-type transporter activity"/>
    <property type="evidence" value="ECO:0007669"/>
    <property type="project" value="InterPro"/>
</dbReference>
<evidence type="ECO:0000256" key="9">
    <source>
        <dbReference type="PROSITE-ProRule" id="PRU01213"/>
    </source>
</evidence>
<feature type="domain" description="Mop" evidence="11">
    <location>
        <begin position="289"/>
        <end position="354"/>
    </location>
</feature>
<dbReference type="NCBIfam" id="NF008355">
    <property type="entry name" value="PRK11144.1"/>
    <property type="match status" value="1"/>
</dbReference>
<dbReference type="GO" id="GO:0016887">
    <property type="term" value="F:ATP hydrolysis activity"/>
    <property type="evidence" value="ECO:0007669"/>
    <property type="project" value="InterPro"/>
</dbReference>
<dbReference type="InterPro" id="IPR003439">
    <property type="entry name" value="ABC_transporter-like_ATP-bd"/>
</dbReference>
<organism evidence="12 13">
    <name type="scientific">Moellerella wisconsensis ATCC 35017</name>
    <dbReference type="NCBI Taxonomy" id="1354267"/>
    <lineage>
        <taxon>Bacteria</taxon>
        <taxon>Pseudomonadati</taxon>
        <taxon>Pseudomonadota</taxon>
        <taxon>Gammaproteobacteria</taxon>
        <taxon>Enterobacterales</taxon>
        <taxon>Morganellaceae</taxon>
        <taxon>Moellerella</taxon>
    </lineage>
</organism>
<evidence type="ECO:0000256" key="8">
    <source>
        <dbReference type="ARBA" id="ARBA00023136"/>
    </source>
</evidence>
<dbReference type="PROSITE" id="PS00211">
    <property type="entry name" value="ABC_TRANSPORTER_1"/>
    <property type="match status" value="1"/>
</dbReference>
<dbReference type="Pfam" id="PF00005">
    <property type="entry name" value="ABC_tran"/>
    <property type="match status" value="1"/>
</dbReference>
<dbReference type="InterPro" id="IPR008995">
    <property type="entry name" value="Mo/tungstate-bd_C_term_dom"/>
</dbReference>
<keyword evidence="12" id="KW-0378">Hydrolase</keyword>
<dbReference type="EC" id="3.6.1.15" evidence="12"/>
<accession>A0A0N0I9T4</accession>
<evidence type="ECO:0000256" key="5">
    <source>
        <dbReference type="ARBA" id="ARBA00022741"/>
    </source>
</evidence>
<dbReference type="InterPro" id="IPR003593">
    <property type="entry name" value="AAA+_ATPase"/>
</dbReference>
<dbReference type="EC" id="3.6.3.-" evidence="12"/>
<evidence type="ECO:0000313" key="12">
    <source>
        <dbReference type="EMBL" id="KPD02111.1"/>
    </source>
</evidence>
<keyword evidence="5" id="KW-0547">Nucleotide-binding</keyword>
<dbReference type="SUPFAM" id="SSF52540">
    <property type="entry name" value="P-loop containing nucleoside triphosphate hydrolases"/>
    <property type="match status" value="1"/>
</dbReference>
<evidence type="ECO:0000256" key="3">
    <source>
        <dbReference type="ARBA" id="ARBA00022505"/>
    </source>
</evidence>
<dbReference type="EMBL" id="LGAA01000026">
    <property type="protein sequence ID" value="KPD02111.1"/>
    <property type="molecule type" value="Genomic_DNA"/>
</dbReference>
<dbReference type="InterPro" id="IPR004606">
    <property type="entry name" value="Mop_domain"/>
</dbReference>
<evidence type="ECO:0000256" key="1">
    <source>
        <dbReference type="ARBA" id="ARBA00022448"/>
    </source>
</evidence>
<dbReference type="AlphaFoldDB" id="A0A0N0I9T4"/>
<dbReference type="PROSITE" id="PS51866">
    <property type="entry name" value="MOP"/>
    <property type="match status" value="1"/>
</dbReference>
<evidence type="ECO:0000256" key="7">
    <source>
        <dbReference type="ARBA" id="ARBA00022967"/>
    </source>
</evidence>
<dbReference type="PANTHER" id="PTHR43514">
    <property type="entry name" value="ABC TRANSPORTER I FAMILY MEMBER 10"/>
    <property type="match status" value="1"/>
</dbReference>
<dbReference type="GO" id="GO:0005524">
    <property type="term" value="F:ATP binding"/>
    <property type="evidence" value="ECO:0007669"/>
    <property type="project" value="UniProtKB-KW"/>
</dbReference>
<dbReference type="OrthoDB" id="9802264at2"/>
<proteinExistence type="predicted"/>
<sequence>MLELDFSQRLGDLQLEVKTQLPTESITAIFGLSGAGKTSLINVIGGLTKPDSGRIVLNGRVLVDKAKKICLPPEKRSIGYVFQDARLFPHYRVKGNLTYGMVPEMASRFDSVIELLGIEKLLNRFPITLSGGEKQRVAIGRALLTAPEILLMDEPLASLDLPRKRELLPYLEKLSQDVKIPILYVSHSLDEILRLADNVIVMAQGKVKAYGTLEDIWASSALRPWLQQDSLSSVLNVTVIKQHPDYAMTAVLVANQILWMPRITSQPDDQVRIRIDAADVSLALTKAENSSIRNVLRVKVVECIEDNEQVDVKLALGDHFLWARITRWAQDELNIQPEQWLFAQVKSISLSRHL</sequence>
<dbReference type="GeneID" id="79716406"/>
<keyword evidence="7" id="KW-1278">Translocase</keyword>
<dbReference type="SMART" id="SM00382">
    <property type="entry name" value="AAA"/>
    <property type="match status" value="1"/>
</dbReference>
<evidence type="ECO:0000313" key="13">
    <source>
        <dbReference type="Proteomes" id="UP000053226"/>
    </source>
</evidence>
<keyword evidence="4" id="KW-0997">Cell inner membrane</keyword>
<keyword evidence="8" id="KW-0472">Membrane</keyword>
<dbReference type="SUPFAM" id="SSF50331">
    <property type="entry name" value="MOP-like"/>
    <property type="match status" value="1"/>
</dbReference>
<keyword evidence="3 9" id="KW-0500">Molybdenum</keyword>
<dbReference type="Pfam" id="PF03459">
    <property type="entry name" value="TOBE"/>
    <property type="match status" value="1"/>
</dbReference>
<dbReference type="Gene3D" id="2.40.50.100">
    <property type="match status" value="1"/>
</dbReference>
<dbReference type="InterPro" id="IPR005116">
    <property type="entry name" value="Transp-assoc_OB_typ1"/>
</dbReference>
<dbReference type="InterPro" id="IPR017871">
    <property type="entry name" value="ABC_transporter-like_CS"/>
</dbReference>
<dbReference type="NCBIfam" id="TIGR02142">
    <property type="entry name" value="modC_ABC"/>
    <property type="match status" value="1"/>
</dbReference>
<dbReference type="RefSeq" id="WP_047255714.1">
    <property type="nucleotide sequence ID" value="NZ_CAWMUS010000026.1"/>
</dbReference>
<dbReference type="EC" id="3.6.1.3" evidence="12"/>
<evidence type="ECO:0000256" key="2">
    <source>
        <dbReference type="ARBA" id="ARBA00022475"/>
    </source>
</evidence>
<keyword evidence="2" id="KW-1003">Cell membrane</keyword>
<dbReference type="Proteomes" id="UP000053226">
    <property type="component" value="Unassembled WGS sequence"/>
</dbReference>
<dbReference type="PROSITE" id="PS50893">
    <property type="entry name" value="ABC_TRANSPORTER_2"/>
    <property type="match status" value="1"/>
</dbReference>
<name>A0A0N0I9T4_9GAMM</name>
<keyword evidence="13" id="KW-1185">Reference proteome</keyword>
<protein>
    <submittedName>
        <fullName evidence="12">ATP-binding component of an ABC superfamily molybdenum transporter</fullName>
        <ecNumber evidence="12">3.6.1.15</ecNumber>
        <ecNumber evidence="12">3.6.1.3</ecNumber>
        <ecNumber evidence="12">3.6.3.-</ecNumber>
    </submittedName>
</protein>
<dbReference type="GO" id="GO:0015098">
    <property type="term" value="F:molybdate ion transmembrane transporter activity"/>
    <property type="evidence" value="ECO:0007669"/>
    <property type="project" value="InterPro"/>
</dbReference>
<dbReference type="InterPro" id="IPR050334">
    <property type="entry name" value="Molybdenum_import_ModC"/>
</dbReference>
<keyword evidence="6 12" id="KW-0067">ATP-binding</keyword>
<dbReference type="GO" id="GO:0016020">
    <property type="term" value="C:membrane"/>
    <property type="evidence" value="ECO:0007669"/>
    <property type="project" value="InterPro"/>
</dbReference>
<evidence type="ECO:0000256" key="4">
    <source>
        <dbReference type="ARBA" id="ARBA00022519"/>
    </source>
</evidence>
<feature type="domain" description="ABC transporter" evidence="10">
    <location>
        <begin position="1"/>
        <end position="229"/>
    </location>
</feature>
<dbReference type="InterPro" id="IPR027417">
    <property type="entry name" value="P-loop_NTPase"/>
</dbReference>
<evidence type="ECO:0000259" key="11">
    <source>
        <dbReference type="PROSITE" id="PS51866"/>
    </source>
</evidence>
<dbReference type="NCBIfam" id="TIGR00638">
    <property type="entry name" value="Mop"/>
    <property type="match status" value="1"/>
</dbReference>
<dbReference type="PANTHER" id="PTHR43514:SF4">
    <property type="entry name" value="ABC TRANSPORTER I FAMILY MEMBER 10"/>
    <property type="match status" value="1"/>
</dbReference>
<comment type="caution">
    <text evidence="12">The sequence shown here is derived from an EMBL/GenBank/DDBJ whole genome shotgun (WGS) entry which is preliminary data.</text>
</comment>
<evidence type="ECO:0000259" key="10">
    <source>
        <dbReference type="PROSITE" id="PS50893"/>
    </source>
</evidence>